<keyword evidence="9 10" id="KW-0472">Membrane</keyword>
<evidence type="ECO:0000256" key="9">
    <source>
        <dbReference type="ARBA" id="ARBA00023136"/>
    </source>
</evidence>
<feature type="repeat" description="Solcar" evidence="10">
    <location>
        <begin position="30"/>
        <end position="114"/>
    </location>
</feature>
<name>A0A1E7FNF7_9STRA</name>
<feature type="transmembrane region" description="Helical" evidence="12">
    <location>
        <begin position="224"/>
        <end position="247"/>
    </location>
</feature>
<evidence type="ECO:0000256" key="2">
    <source>
        <dbReference type="ARBA" id="ARBA00006375"/>
    </source>
</evidence>
<dbReference type="AlphaFoldDB" id="A0A1E7FNF7"/>
<evidence type="ECO:0000256" key="4">
    <source>
        <dbReference type="ARBA" id="ARBA00022692"/>
    </source>
</evidence>
<evidence type="ECO:0000256" key="11">
    <source>
        <dbReference type="RuleBase" id="RU000488"/>
    </source>
</evidence>
<feature type="repeat" description="Solcar" evidence="10">
    <location>
        <begin position="224"/>
        <end position="307"/>
    </location>
</feature>
<keyword evidence="4 10" id="KW-0812">Transmembrane</keyword>
<dbReference type="PANTHER" id="PTHR45671:SF12">
    <property type="entry name" value="MITOCHONDRIAL PHOSPHATE CARRIER PROTEIN"/>
    <property type="match status" value="1"/>
</dbReference>
<reference evidence="13 14" key="1">
    <citation type="submission" date="2016-09" db="EMBL/GenBank/DDBJ databases">
        <title>Extensive genetic diversity and differential bi-allelic expression allows diatom success in the polar Southern Ocean.</title>
        <authorList>
            <consortium name="DOE Joint Genome Institute"/>
            <person name="Mock T."/>
            <person name="Otillar R.P."/>
            <person name="Strauss J."/>
            <person name="Dupont C."/>
            <person name="Frickenhaus S."/>
            <person name="Maumus F."/>
            <person name="Mcmullan M."/>
            <person name="Sanges R."/>
            <person name="Schmutz J."/>
            <person name="Toseland A."/>
            <person name="Valas R."/>
            <person name="Veluchamy A."/>
            <person name="Ward B.J."/>
            <person name="Allen A."/>
            <person name="Barry K."/>
            <person name="Falciatore A."/>
            <person name="Ferrante M."/>
            <person name="Fortunato A.E."/>
            <person name="Gloeckner G."/>
            <person name="Gruber A."/>
            <person name="Hipkin R."/>
            <person name="Janech M."/>
            <person name="Kroth P."/>
            <person name="Leese F."/>
            <person name="Lindquist E."/>
            <person name="Lyon B.R."/>
            <person name="Martin J."/>
            <person name="Mayer C."/>
            <person name="Parker M."/>
            <person name="Quesneville H."/>
            <person name="Raymond J."/>
            <person name="Uhlig C."/>
            <person name="Valentin K.U."/>
            <person name="Worden A.Z."/>
            <person name="Armbrust E.V."/>
            <person name="Bowler C."/>
            <person name="Green B."/>
            <person name="Moulton V."/>
            <person name="Van Oosterhout C."/>
            <person name="Grigoriev I."/>
        </authorList>
    </citation>
    <scope>NUCLEOTIDE SEQUENCE [LARGE SCALE GENOMIC DNA]</scope>
    <source>
        <strain evidence="13 14">CCMP1102</strain>
    </source>
</reference>
<feature type="transmembrane region" description="Helical" evidence="12">
    <location>
        <begin position="83"/>
        <end position="108"/>
    </location>
</feature>
<dbReference type="InterPro" id="IPR044677">
    <property type="entry name" value="SLC25A3/Pic2/Mir1-like"/>
</dbReference>
<keyword evidence="7 12" id="KW-1133">Transmembrane helix</keyword>
<comment type="similarity">
    <text evidence="2 11">Belongs to the mitochondrial carrier (TC 2.A.29) family.</text>
</comment>
<evidence type="ECO:0000313" key="13">
    <source>
        <dbReference type="EMBL" id="OEU19701.1"/>
    </source>
</evidence>
<keyword evidence="8" id="KW-0496">Mitochondrion</keyword>
<evidence type="ECO:0000256" key="10">
    <source>
        <dbReference type="PROSITE-ProRule" id="PRU00282"/>
    </source>
</evidence>
<keyword evidence="5" id="KW-0677">Repeat</keyword>
<dbReference type="InterPro" id="IPR023395">
    <property type="entry name" value="MCP_dom_sf"/>
</dbReference>
<accession>A0A1E7FNF7</accession>
<proteinExistence type="inferred from homology"/>
<evidence type="ECO:0000256" key="5">
    <source>
        <dbReference type="ARBA" id="ARBA00022737"/>
    </source>
</evidence>
<dbReference type="KEGG" id="fcy:FRACYDRAFT_182544"/>
<dbReference type="Gene3D" id="1.50.40.10">
    <property type="entry name" value="Mitochondrial carrier domain"/>
    <property type="match status" value="2"/>
</dbReference>
<dbReference type="InParanoid" id="A0A1E7FNF7"/>
<comment type="subcellular location">
    <subcellularLocation>
        <location evidence="1">Mitochondrion inner membrane</location>
        <topology evidence="1">Multi-pass membrane protein</topology>
    </subcellularLocation>
</comment>
<evidence type="ECO:0000313" key="14">
    <source>
        <dbReference type="Proteomes" id="UP000095751"/>
    </source>
</evidence>
<dbReference type="Proteomes" id="UP000095751">
    <property type="component" value="Unassembled WGS sequence"/>
</dbReference>
<dbReference type="SUPFAM" id="SSF103506">
    <property type="entry name" value="Mitochondrial carrier"/>
    <property type="match status" value="1"/>
</dbReference>
<dbReference type="InterPro" id="IPR018108">
    <property type="entry name" value="MCP_transmembrane"/>
</dbReference>
<organism evidence="13 14">
    <name type="scientific">Fragilariopsis cylindrus CCMP1102</name>
    <dbReference type="NCBI Taxonomy" id="635003"/>
    <lineage>
        <taxon>Eukaryota</taxon>
        <taxon>Sar</taxon>
        <taxon>Stramenopiles</taxon>
        <taxon>Ochrophyta</taxon>
        <taxon>Bacillariophyta</taxon>
        <taxon>Bacillariophyceae</taxon>
        <taxon>Bacillariophycidae</taxon>
        <taxon>Bacillariales</taxon>
        <taxon>Bacillariaceae</taxon>
        <taxon>Fragilariopsis</taxon>
    </lineage>
</organism>
<gene>
    <name evidence="13" type="ORF">FRACYDRAFT_182544</name>
</gene>
<dbReference type="PANTHER" id="PTHR45671">
    <property type="entry name" value="SOLUTE CARRIER FAMILY 25 (MITOCHONDRIAL CARRIER PHOSPHATE CARRIER), MEMBER 3, LIKE-RELATED-RELATED"/>
    <property type="match status" value="1"/>
</dbReference>
<protein>
    <submittedName>
        <fullName evidence="13">Mitochondrial carrier</fullName>
    </submittedName>
</protein>
<keyword evidence="3 11" id="KW-0813">Transport</keyword>
<dbReference type="EMBL" id="KV784355">
    <property type="protein sequence ID" value="OEU19701.1"/>
    <property type="molecule type" value="Genomic_DNA"/>
</dbReference>
<evidence type="ECO:0000256" key="12">
    <source>
        <dbReference type="SAM" id="Phobius"/>
    </source>
</evidence>
<sequence>MFGGSTRPLDPEFGPRGRSPIDREVQLDFSNYLRFCVSGAVCASGVHLMVTPLDVIKTKIQTDPKNYPGPISSFQKLVKKQGLGGFFTGWVPTFVGFFFWGGFSYSLTELIRRYLIIYFGTQAQNLEIQIILLSSAVAAFFGSFVLVPFESVRIRSVAQPGYGKNFFDVTSRIVNEEGIESLFSAAPAFLVKEVPFAMAKFTVFTAVTRYLYEAFPAAQEDIQLSLLVSLVGGIFGGALAAVVSNPADATISEMKRSVSDMTPVDAAKSLIDKGGYANLMRGLPMRIALYPIVVSTQFLIYDAIRIYLGVGADDLKVYLDVLGGALQGEGGPA</sequence>
<evidence type="ECO:0000256" key="8">
    <source>
        <dbReference type="ARBA" id="ARBA00023128"/>
    </source>
</evidence>
<evidence type="ECO:0000256" key="3">
    <source>
        <dbReference type="ARBA" id="ARBA00022448"/>
    </source>
</evidence>
<evidence type="ECO:0000256" key="6">
    <source>
        <dbReference type="ARBA" id="ARBA00022792"/>
    </source>
</evidence>
<dbReference type="GO" id="GO:0005315">
    <property type="term" value="F:phosphate transmembrane transporter activity"/>
    <property type="evidence" value="ECO:0007669"/>
    <property type="project" value="InterPro"/>
</dbReference>
<evidence type="ECO:0000256" key="7">
    <source>
        <dbReference type="ARBA" id="ARBA00022989"/>
    </source>
</evidence>
<keyword evidence="6" id="KW-0999">Mitochondrion inner membrane</keyword>
<keyword evidence="14" id="KW-1185">Reference proteome</keyword>
<feature type="transmembrane region" description="Helical" evidence="12">
    <location>
        <begin position="128"/>
        <end position="149"/>
    </location>
</feature>
<dbReference type="Pfam" id="PF00153">
    <property type="entry name" value="Mito_carr"/>
    <property type="match status" value="3"/>
</dbReference>
<dbReference type="OrthoDB" id="427452at2759"/>
<feature type="repeat" description="Solcar" evidence="10">
    <location>
        <begin position="126"/>
        <end position="210"/>
    </location>
</feature>
<evidence type="ECO:0000256" key="1">
    <source>
        <dbReference type="ARBA" id="ARBA00004448"/>
    </source>
</evidence>
<dbReference type="PROSITE" id="PS50920">
    <property type="entry name" value="SOLCAR"/>
    <property type="match status" value="3"/>
</dbReference>
<dbReference type="GO" id="GO:1990547">
    <property type="term" value="P:mitochondrial phosphate ion transmembrane transport"/>
    <property type="evidence" value="ECO:0007669"/>
    <property type="project" value="InterPro"/>
</dbReference>
<feature type="transmembrane region" description="Helical" evidence="12">
    <location>
        <begin position="287"/>
        <end position="308"/>
    </location>
</feature>
<dbReference type="GO" id="GO:0005743">
    <property type="term" value="C:mitochondrial inner membrane"/>
    <property type="evidence" value="ECO:0007669"/>
    <property type="project" value="UniProtKB-SubCell"/>
</dbReference>